<dbReference type="AlphaFoldDB" id="A0A1G7YGD9"/>
<dbReference type="EMBL" id="FNCW01000012">
    <property type="protein sequence ID" value="SDG95335.1"/>
    <property type="molecule type" value="Genomic_DNA"/>
</dbReference>
<keyword evidence="3" id="KW-1185">Reference proteome</keyword>
<evidence type="ECO:0000256" key="1">
    <source>
        <dbReference type="SAM" id="Phobius"/>
    </source>
</evidence>
<protein>
    <submittedName>
        <fullName evidence="2">Uncharacterized protein</fullName>
    </submittedName>
</protein>
<evidence type="ECO:0000313" key="2">
    <source>
        <dbReference type="EMBL" id="SDG95335.1"/>
    </source>
</evidence>
<evidence type="ECO:0000313" key="3">
    <source>
        <dbReference type="Proteomes" id="UP000199296"/>
    </source>
</evidence>
<keyword evidence="1" id="KW-0812">Transmembrane</keyword>
<feature type="transmembrane region" description="Helical" evidence="1">
    <location>
        <begin position="29"/>
        <end position="49"/>
    </location>
</feature>
<name>A0A1G7YGD9_9FLAO</name>
<reference evidence="2 3" key="1">
    <citation type="submission" date="2016-10" db="EMBL/GenBank/DDBJ databases">
        <authorList>
            <person name="de Groot N.N."/>
        </authorList>
    </citation>
    <scope>NUCLEOTIDE SEQUENCE [LARGE SCALE GENOMIC DNA]</scope>
    <source>
        <strain evidence="2 3">DSM 19803</strain>
    </source>
</reference>
<dbReference type="Proteomes" id="UP000199296">
    <property type="component" value="Unassembled WGS sequence"/>
</dbReference>
<sequence length="53" mass="6264">MTLIKFLILVCIIIISLILYLKYLTDYNLSIWFTYAMYATSMILIVLTVKLKK</sequence>
<keyword evidence="1" id="KW-0472">Membrane</keyword>
<accession>A0A1G7YGD9</accession>
<gene>
    <name evidence="2" type="ORF">SAMN04488027_11236</name>
</gene>
<organism evidence="2 3">
    <name type="scientific">Psychroflexus sediminis</name>
    <dbReference type="NCBI Taxonomy" id="470826"/>
    <lineage>
        <taxon>Bacteria</taxon>
        <taxon>Pseudomonadati</taxon>
        <taxon>Bacteroidota</taxon>
        <taxon>Flavobacteriia</taxon>
        <taxon>Flavobacteriales</taxon>
        <taxon>Flavobacteriaceae</taxon>
        <taxon>Psychroflexus</taxon>
    </lineage>
</organism>
<keyword evidence="1" id="KW-1133">Transmembrane helix</keyword>
<proteinExistence type="predicted"/>
<feature type="transmembrane region" description="Helical" evidence="1">
    <location>
        <begin position="7"/>
        <end position="23"/>
    </location>
</feature>